<feature type="signal peptide" evidence="1">
    <location>
        <begin position="1"/>
        <end position="20"/>
    </location>
</feature>
<dbReference type="Proteomes" id="UP000276133">
    <property type="component" value="Unassembled WGS sequence"/>
</dbReference>
<evidence type="ECO:0000313" key="2">
    <source>
        <dbReference type="EMBL" id="RNA29701.1"/>
    </source>
</evidence>
<keyword evidence="1" id="KW-0732">Signal</keyword>
<keyword evidence="3" id="KW-1185">Reference proteome</keyword>
<sequence length="73" mass="8440">MNKKLNVVFFSYFLSLFVNETPNTEPITTIGNKKGFKCDESGRFIHTKVPINPNKNVEINMSNLKETISKRYL</sequence>
<name>A0A3M7S1K8_BRAPC</name>
<organism evidence="2 3">
    <name type="scientific">Brachionus plicatilis</name>
    <name type="common">Marine rotifer</name>
    <name type="synonym">Brachionus muelleri</name>
    <dbReference type="NCBI Taxonomy" id="10195"/>
    <lineage>
        <taxon>Eukaryota</taxon>
        <taxon>Metazoa</taxon>
        <taxon>Spiralia</taxon>
        <taxon>Gnathifera</taxon>
        <taxon>Rotifera</taxon>
        <taxon>Eurotatoria</taxon>
        <taxon>Monogononta</taxon>
        <taxon>Pseudotrocha</taxon>
        <taxon>Ploima</taxon>
        <taxon>Brachionidae</taxon>
        <taxon>Brachionus</taxon>
    </lineage>
</organism>
<protein>
    <submittedName>
        <fullName evidence="2">Uncharacterized protein</fullName>
    </submittedName>
</protein>
<gene>
    <name evidence="2" type="ORF">BpHYR1_005725</name>
</gene>
<proteinExistence type="predicted"/>
<dbReference type="EMBL" id="REGN01002174">
    <property type="protein sequence ID" value="RNA29701.1"/>
    <property type="molecule type" value="Genomic_DNA"/>
</dbReference>
<reference evidence="2 3" key="1">
    <citation type="journal article" date="2018" name="Sci. Rep.">
        <title>Genomic signatures of local adaptation to the degree of environmental predictability in rotifers.</title>
        <authorList>
            <person name="Franch-Gras L."/>
            <person name="Hahn C."/>
            <person name="Garcia-Roger E.M."/>
            <person name="Carmona M.J."/>
            <person name="Serra M."/>
            <person name="Gomez A."/>
        </authorList>
    </citation>
    <scope>NUCLEOTIDE SEQUENCE [LARGE SCALE GENOMIC DNA]</scope>
    <source>
        <strain evidence="2">HYR1</strain>
    </source>
</reference>
<comment type="caution">
    <text evidence="2">The sequence shown here is derived from an EMBL/GenBank/DDBJ whole genome shotgun (WGS) entry which is preliminary data.</text>
</comment>
<feature type="chain" id="PRO_5018264817" evidence="1">
    <location>
        <begin position="21"/>
        <end position="73"/>
    </location>
</feature>
<evidence type="ECO:0000256" key="1">
    <source>
        <dbReference type="SAM" id="SignalP"/>
    </source>
</evidence>
<accession>A0A3M7S1K8</accession>
<dbReference type="AlphaFoldDB" id="A0A3M7S1K8"/>
<evidence type="ECO:0000313" key="3">
    <source>
        <dbReference type="Proteomes" id="UP000276133"/>
    </source>
</evidence>